<gene>
    <name evidence="2" type="ORF">K452DRAFT_34950</name>
</gene>
<dbReference type="OrthoDB" id="4368495at2759"/>
<reference evidence="2" key="1">
    <citation type="journal article" date="2020" name="Stud. Mycol.">
        <title>101 Dothideomycetes genomes: a test case for predicting lifestyles and emergence of pathogens.</title>
        <authorList>
            <person name="Haridas S."/>
            <person name="Albert R."/>
            <person name="Binder M."/>
            <person name="Bloem J."/>
            <person name="Labutti K."/>
            <person name="Salamov A."/>
            <person name="Andreopoulos B."/>
            <person name="Baker S."/>
            <person name="Barry K."/>
            <person name="Bills G."/>
            <person name="Bluhm B."/>
            <person name="Cannon C."/>
            <person name="Castanera R."/>
            <person name="Culley D."/>
            <person name="Daum C."/>
            <person name="Ezra D."/>
            <person name="Gonzalez J."/>
            <person name="Henrissat B."/>
            <person name="Kuo A."/>
            <person name="Liang C."/>
            <person name="Lipzen A."/>
            <person name="Lutzoni F."/>
            <person name="Magnuson J."/>
            <person name="Mondo S."/>
            <person name="Nolan M."/>
            <person name="Ohm R."/>
            <person name="Pangilinan J."/>
            <person name="Park H.-J."/>
            <person name="Ramirez L."/>
            <person name="Alfaro M."/>
            <person name="Sun H."/>
            <person name="Tritt A."/>
            <person name="Yoshinaga Y."/>
            <person name="Zwiers L.-H."/>
            <person name="Turgeon B."/>
            <person name="Goodwin S."/>
            <person name="Spatafora J."/>
            <person name="Crous P."/>
            <person name="Grigoriev I."/>
        </authorList>
    </citation>
    <scope>NUCLEOTIDE SEQUENCE</scope>
    <source>
        <strain evidence="2">CBS 121167</strain>
    </source>
</reference>
<accession>A0A6A6BG59</accession>
<dbReference type="GeneID" id="54303107"/>
<keyword evidence="3" id="KW-1185">Reference proteome</keyword>
<evidence type="ECO:0000313" key="2">
    <source>
        <dbReference type="EMBL" id="KAF2141877.1"/>
    </source>
</evidence>
<dbReference type="RefSeq" id="XP_033397589.1">
    <property type="nucleotide sequence ID" value="XM_033545599.1"/>
</dbReference>
<feature type="region of interest" description="Disordered" evidence="1">
    <location>
        <begin position="92"/>
        <end position="124"/>
    </location>
</feature>
<evidence type="ECO:0000256" key="1">
    <source>
        <dbReference type="SAM" id="MobiDB-lite"/>
    </source>
</evidence>
<proteinExistence type="predicted"/>
<dbReference type="EMBL" id="ML995486">
    <property type="protein sequence ID" value="KAF2141877.1"/>
    <property type="molecule type" value="Genomic_DNA"/>
</dbReference>
<dbReference type="AlphaFoldDB" id="A0A6A6BG59"/>
<name>A0A6A6BG59_9PEZI</name>
<organism evidence="2 3">
    <name type="scientific">Aplosporella prunicola CBS 121167</name>
    <dbReference type="NCBI Taxonomy" id="1176127"/>
    <lineage>
        <taxon>Eukaryota</taxon>
        <taxon>Fungi</taxon>
        <taxon>Dikarya</taxon>
        <taxon>Ascomycota</taxon>
        <taxon>Pezizomycotina</taxon>
        <taxon>Dothideomycetes</taxon>
        <taxon>Dothideomycetes incertae sedis</taxon>
        <taxon>Botryosphaeriales</taxon>
        <taxon>Aplosporellaceae</taxon>
        <taxon>Aplosporella</taxon>
    </lineage>
</organism>
<sequence>MARRLTTNQEIPGSTPGVVISFVPGRDDDLFVRLTAVGKAGMFGHAWAAGLPERKTFCKSLDTALGQRSFTRLRGESCHVYDKPTLRALFPSSSSSSPAAGNWPHGPMARRLTTNQEIPGSTPGVVTSFVAVGEDRFCWR</sequence>
<protein>
    <submittedName>
        <fullName evidence="2">Uncharacterized protein</fullName>
    </submittedName>
</protein>
<dbReference type="Proteomes" id="UP000799438">
    <property type="component" value="Unassembled WGS sequence"/>
</dbReference>
<evidence type="ECO:0000313" key="3">
    <source>
        <dbReference type="Proteomes" id="UP000799438"/>
    </source>
</evidence>